<reference evidence="1 2" key="1">
    <citation type="submission" date="2015-04" db="EMBL/GenBank/DDBJ databases">
        <title>Complete genome sequence of Schizopora paradoxa KUC8140, a cosmopolitan wood degrader in East Asia.</title>
        <authorList>
            <consortium name="DOE Joint Genome Institute"/>
            <person name="Min B."/>
            <person name="Park H."/>
            <person name="Jang Y."/>
            <person name="Kim J.-J."/>
            <person name="Kim K.H."/>
            <person name="Pangilinan J."/>
            <person name="Lipzen A."/>
            <person name="Riley R."/>
            <person name="Grigoriev I.V."/>
            <person name="Spatafora J.W."/>
            <person name="Choi I.-G."/>
        </authorList>
    </citation>
    <scope>NUCLEOTIDE SEQUENCE [LARGE SCALE GENOMIC DNA]</scope>
    <source>
        <strain evidence="1 2">KUC8140</strain>
    </source>
</reference>
<evidence type="ECO:0000313" key="2">
    <source>
        <dbReference type="Proteomes" id="UP000053477"/>
    </source>
</evidence>
<organism evidence="1 2">
    <name type="scientific">Schizopora paradoxa</name>
    <dbReference type="NCBI Taxonomy" id="27342"/>
    <lineage>
        <taxon>Eukaryota</taxon>
        <taxon>Fungi</taxon>
        <taxon>Dikarya</taxon>
        <taxon>Basidiomycota</taxon>
        <taxon>Agaricomycotina</taxon>
        <taxon>Agaricomycetes</taxon>
        <taxon>Hymenochaetales</taxon>
        <taxon>Schizoporaceae</taxon>
        <taxon>Schizopora</taxon>
    </lineage>
</organism>
<dbReference type="Proteomes" id="UP000053477">
    <property type="component" value="Unassembled WGS sequence"/>
</dbReference>
<keyword evidence="2" id="KW-1185">Reference proteome</keyword>
<evidence type="ECO:0000313" key="1">
    <source>
        <dbReference type="EMBL" id="KLO10508.1"/>
    </source>
</evidence>
<name>A0A0H2RM25_9AGAM</name>
<gene>
    <name evidence="1" type="ORF">SCHPADRAFT_892293</name>
</gene>
<dbReference type="InParanoid" id="A0A0H2RM25"/>
<protein>
    <submittedName>
        <fullName evidence="1">Uncharacterized protein</fullName>
    </submittedName>
</protein>
<dbReference type="EMBL" id="KQ086024">
    <property type="protein sequence ID" value="KLO10508.1"/>
    <property type="molecule type" value="Genomic_DNA"/>
</dbReference>
<dbReference type="AlphaFoldDB" id="A0A0H2RM25"/>
<sequence>MSRYNAQACNRILELVWDRFQTELPVNWTEDQPQAWEVNRSWTEQDRTEPYETLILGRYGRKASRRRLTWARVQTRRTRPSLESAMRSFFHRRQSQSTGRRRFMLVVACTMAVRPDDDDVFICLSWFILKLEGHHKSSFTSDF</sequence>
<accession>A0A0H2RM25</accession>
<proteinExistence type="predicted"/>